<protein>
    <recommendedName>
        <fullName evidence="3">Glycosyl transferase family 1</fullName>
    </recommendedName>
</protein>
<dbReference type="AlphaFoldDB" id="A0A7W8XS22"/>
<keyword evidence="2" id="KW-1185">Reference proteome</keyword>
<organism evidence="1 2">
    <name type="scientific">Rhizobium paranaense</name>
    <dbReference type="NCBI Taxonomy" id="1650438"/>
    <lineage>
        <taxon>Bacteria</taxon>
        <taxon>Pseudomonadati</taxon>
        <taxon>Pseudomonadota</taxon>
        <taxon>Alphaproteobacteria</taxon>
        <taxon>Hyphomicrobiales</taxon>
        <taxon>Rhizobiaceae</taxon>
        <taxon>Rhizobium/Agrobacterium group</taxon>
        <taxon>Rhizobium</taxon>
    </lineage>
</organism>
<accession>A0A7W8XS22</accession>
<name>A0A7W8XS22_9HYPH</name>
<gene>
    <name evidence="1" type="ORF">GGD50_003155</name>
</gene>
<reference evidence="1 2" key="1">
    <citation type="submission" date="2020-08" db="EMBL/GenBank/DDBJ databases">
        <title>Genomic Encyclopedia of Type Strains, Phase IV (KMG-V): Genome sequencing to study the core and pangenomes of soil and plant-associated prokaryotes.</title>
        <authorList>
            <person name="Whitman W."/>
        </authorList>
    </citation>
    <scope>NUCLEOTIDE SEQUENCE [LARGE SCALE GENOMIC DNA]</scope>
    <source>
        <strain evidence="1 2">SEMIA 4064</strain>
    </source>
</reference>
<dbReference type="SUPFAM" id="SSF53756">
    <property type="entry name" value="UDP-Glycosyltransferase/glycogen phosphorylase"/>
    <property type="match status" value="1"/>
</dbReference>
<evidence type="ECO:0008006" key="3">
    <source>
        <dbReference type="Google" id="ProtNLM"/>
    </source>
</evidence>
<dbReference type="Proteomes" id="UP000549882">
    <property type="component" value="Unassembled WGS sequence"/>
</dbReference>
<evidence type="ECO:0000313" key="2">
    <source>
        <dbReference type="Proteomes" id="UP000549882"/>
    </source>
</evidence>
<dbReference type="RefSeq" id="WP_183938208.1">
    <property type="nucleotide sequence ID" value="NZ_JACHBI010000005.1"/>
</dbReference>
<comment type="caution">
    <text evidence="1">The sequence shown here is derived from an EMBL/GenBank/DDBJ whole genome shotgun (WGS) entry which is preliminary data.</text>
</comment>
<dbReference type="EMBL" id="JACHBI010000005">
    <property type="protein sequence ID" value="MBB5574528.1"/>
    <property type="molecule type" value="Genomic_DNA"/>
</dbReference>
<evidence type="ECO:0000313" key="1">
    <source>
        <dbReference type="EMBL" id="MBB5574528.1"/>
    </source>
</evidence>
<proteinExistence type="predicted"/>
<sequence>MLHILYFVHDLADPAIRRRVLMLQAGGAKVTLAGFRRDDNALAAIHGVEPIELGRTRDAQFAQRIAAVAKSAMQLRGLLRSVEKPDVIIGRNLEMLAVAKRAKSIFGGDMPVVYECLDIHRLLLRNDIFGGALRGVERHFGADAALLLTSSPAFVEHYFRARSGLDLPIVLLENKVLALDGIGAEIVNAPRLPANGEPWKIGWFGALRCRKSLELLADFSCRMEGRFEIVLRGRPAHSEFDDFDVFVRDAPFMHFGGPYKNPEDLAAIYGEVQFSWAIDFFEEGLNSSWLLPNRLYEGGLHGAVPIAVDGTETARFLAKRKIGLTLDEPDAARLVALLGDMNEERYLAAFNALAAQDRRQWMTDRAECRGLVQRLASLTHAGEQTAELQTVPQLHRNRGGLQ</sequence>